<accession>X0XPD8</accession>
<sequence length="39" mass="4206">MTFGGIVLLAIAVAVVVIGKKVRDHSRKIQELEGTLSKK</sequence>
<comment type="caution">
    <text evidence="1">The sequence shown here is derived from an EMBL/GenBank/DDBJ whole genome shotgun (WGS) entry which is preliminary data.</text>
</comment>
<dbReference type="AlphaFoldDB" id="X0XPD8"/>
<proteinExistence type="predicted"/>
<protein>
    <submittedName>
        <fullName evidence="1">Uncharacterized protein</fullName>
    </submittedName>
</protein>
<name>X0XPD8_9ZZZZ</name>
<evidence type="ECO:0000313" key="1">
    <source>
        <dbReference type="EMBL" id="GAG37202.1"/>
    </source>
</evidence>
<organism evidence="1">
    <name type="scientific">marine sediment metagenome</name>
    <dbReference type="NCBI Taxonomy" id="412755"/>
    <lineage>
        <taxon>unclassified sequences</taxon>
        <taxon>metagenomes</taxon>
        <taxon>ecological metagenomes</taxon>
    </lineage>
</organism>
<reference evidence="1" key="1">
    <citation type="journal article" date="2014" name="Front. Microbiol.">
        <title>High frequency of phylogenetically diverse reductive dehalogenase-homologous genes in deep subseafloor sedimentary metagenomes.</title>
        <authorList>
            <person name="Kawai M."/>
            <person name="Futagami T."/>
            <person name="Toyoda A."/>
            <person name="Takaki Y."/>
            <person name="Nishi S."/>
            <person name="Hori S."/>
            <person name="Arai W."/>
            <person name="Tsubouchi T."/>
            <person name="Morono Y."/>
            <person name="Uchiyama I."/>
            <person name="Ito T."/>
            <person name="Fujiyama A."/>
            <person name="Inagaki F."/>
            <person name="Takami H."/>
        </authorList>
    </citation>
    <scope>NUCLEOTIDE SEQUENCE</scope>
    <source>
        <strain evidence="1">Expedition CK06-06</strain>
    </source>
</reference>
<dbReference type="EMBL" id="BARS01043212">
    <property type="protein sequence ID" value="GAG37202.1"/>
    <property type="molecule type" value="Genomic_DNA"/>
</dbReference>
<gene>
    <name evidence="1" type="ORF">S01H1_65452</name>
</gene>